<dbReference type="FunCoup" id="A0A8V0XY25">
    <property type="interactions" value="2180"/>
</dbReference>
<feature type="region of interest" description="Disordered" evidence="9">
    <location>
        <begin position="200"/>
        <end position="253"/>
    </location>
</feature>
<dbReference type="PROSITE" id="PS50157">
    <property type="entry name" value="ZINC_FINGER_C2H2_2"/>
    <property type="match status" value="6"/>
</dbReference>
<feature type="region of interest" description="Disordered" evidence="9">
    <location>
        <begin position="853"/>
        <end position="885"/>
    </location>
</feature>
<dbReference type="Pfam" id="PF13921">
    <property type="entry name" value="Myb_DNA-bind_6"/>
    <property type="match status" value="1"/>
</dbReference>
<dbReference type="InterPro" id="IPR001005">
    <property type="entry name" value="SANT/Myb"/>
</dbReference>
<feature type="compositionally biased region" description="Basic and acidic residues" evidence="9">
    <location>
        <begin position="430"/>
        <end position="439"/>
    </location>
</feature>
<dbReference type="InterPro" id="IPR036236">
    <property type="entry name" value="Znf_C2H2_sf"/>
</dbReference>
<feature type="region of interest" description="Disordered" evidence="9">
    <location>
        <begin position="414"/>
        <end position="439"/>
    </location>
</feature>
<evidence type="ECO:0000259" key="12">
    <source>
        <dbReference type="PROSITE" id="PS51294"/>
    </source>
</evidence>
<dbReference type="SUPFAM" id="SSF57667">
    <property type="entry name" value="beta-beta-alpha zinc fingers"/>
    <property type="match status" value="3"/>
</dbReference>
<organism evidence="13 14">
    <name type="scientific">Gallus gallus</name>
    <name type="common">Chicken</name>
    <dbReference type="NCBI Taxonomy" id="9031"/>
    <lineage>
        <taxon>Eukaryota</taxon>
        <taxon>Metazoa</taxon>
        <taxon>Chordata</taxon>
        <taxon>Craniata</taxon>
        <taxon>Vertebrata</taxon>
        <taxon>Euteleostomi</taxon>
        <taxon>Archelosauria</taxon>
        <taxon>Archosauria</taxon>
        <taxon>Dinosauria</taxon>
        <taxon>Saurischia</taxon>
        <taxon>Theropoda</taxon>
        <taxon>Coelurosauria</taxon>
        <taxon>Aves</taxon>
        <taxon>Neognathae</taxon>
        <taxon>Galloanserae</taxon>
        <taxon>Galliformes</taxon>
        <taxon>Phasianidae</taxon>
        <taxon>Phasianinae</taxon>
        <taxon>Gallus</taxon>
    </lineage>
</organism>
<dbReference type="GO" id="GO:0006357">
    <property type="term" value="P:regulation of transcription by RNA polymerase II"/>
    <property type="evidence" value="ECO:0000318"/>
    <property type="project" value="GO_Central"/>
</dbReference>
<dbReference type="GO" id="GO:0000977">
    <property type="term" value="F:RNA polymerase II transcription regulatory region sequence-specific DNA binding"/>
    <property type="evidence" value="ECO:0000318"/>
    <property type="project" value="GO_Central"/>
</dbReference>
<dbReference type="CDD" id="cd00167">
    <property type="entry name" value="SANT"/>
    <property type="match status" value="1"/>
</dbReference>
<dbReference type="InterPro" id="IPR021786">
    <property type="entry name" value="Cdc5p/Cef1_C"/>
</dbReference>
<evidence type="ECO:0000259" key="11">
    <source>
        <dbReference type="PROSITE" id="PS50157"/>
    </source>
</evidence>
<comment type="similarity">
    <text evidence="1">Belongs to the CEF1 family.</text>
</comment>
<dbReference type="GO" id="GO:0005681">
    <property type="term" value="C:spliceosomal complex"/>
    <property type="evidence" value="ECO:0000318"/>
    <property type="project" value="GO_Central"/>
</dbReference>
<keyword evidence="8" id="KW-0479">Metal-binding</keyword>
<evidence type="ECO:0000313" key="14">
    <source>
        <dbReference type="Proteomes" id="UP000000539"/>
    </source>
</evidence>
<feature type="domain" description="C2H2-type" evidence="11">
    <location>
        <begin position="388"/>
        <end position="415"/>
    </location>
</feature>
<dbReference type="InterPro" id="IPR047240">
    <property type="entry name" value="SANT_CDC5L_II"/>
</dbReference>
<evidence type="ECO:0000256" key="2">
    <source>
        <dbReference type="ARBA" id="ARBA00022664"/>
    </source>
</evidence>
<dbReference type="SMART" id="SM00717">
    <property type="entry name" value="SANT"/>
    <property type="match status" value="2"/>
</dbReference>
<dbReference type="PANTHER" id="PTHR45885">
    <property type="entry name" value="CELL DIVISION CYCLE 5-LIKE PROTEIN"/>
    <property type="match status" value="1"/>
</dbReference>
<feature type="region of interest" description="Disordered" evidence="9">
    <location>
        <begin position="716"/>
        <end position="750"/>
    </location>
</feature>
<feature type="domain" description="C2H2-type" evidence="11">
    <location>
        <begin position="596"/>
        <end position="623"/>
    </location>
</feature>
<evidence type="ECO:0000313" key="13">
    <source>
        <dbReference type="Ensembl" id="ENSGALP00010010916.1"/>
    </source>
</evidence>
<dbReference type="InterPro" id="IPR047242">
    <property type="entry name" value="CDC5L/Cef1"/>
</dbReference>
<keyword evidence="3" id="KW-0747">Spliceosome</keyword>
<dbReference type="PANTHER" id="PTHR45885:SF1">
    <property type="entry name" value="CELL DIVISION CYCLE 5-LIKE PROTEIN"/>
    <property type="match status" value="1"/>
</dbReference>
<evidence type="ECO:0000256" key="5">
    <source>
        <dbReference type="ARBA" id="ARBA00023125"/>
    </source>
</evidence>
<dbReference type="SUPFAM" id="SSF46689">
    <property type="entry name" value="Homeodomain-like"/>
    <property type="match status" value="1"/>
</dbReference>
<reference evidence="13" key="1">
    <citation type="submission" date="2020-11" db="EMBL/GenBank/DDBJ databases">
        <title>Gallus gallus (Chicken) genome, bGalGal1, GRCg7b, maternal haplotype autosomes + Z &amp; W.</title>
        <authorList>
            <person name="Warren W."/>
            <person name="Formenti G."/>
            <person name="Fedrigo O."/>
            <person name="Haase B."/>
            <person name="Mountcastle J."/>
            <person name="Balacco J."/>
            <person name="Tracey A."/>
            <person name="Schneider V."/>
            <person name="Okimoto R."/>
            <person name="Cheng H."/>
            <person name="Hawken R."/>
            <person name="Howe K."/>
            <person name="Jarvis E.D."/>
        </authorList>
    </citation>
    <scope>NUCLEOTIDE SEQUENCE [LARGE SCALE GENOMIC DNA]</scope>
    <source>
        <strain evidence="13">Broiler</strain>
    </source>
</reference>
<evidence type="ECO:0000256" key="1">
    <source>
        <dbReference type="ARBA" id="ARBA00010506"/>
    </source>
</evidence>
<dbReference type="Gene3D" id="3.30.160.60">
    <property type="entry name" value="Classic Zinc Finger"/>
    <property type="match status" value="3"/>
</dbReference>
<dbReference type="GlyGen" id="A0A8V0XY25">
    <property type="glycosylation" value="1 site"/>
</dbReference>
<keyword evidence="14" id="KW-1185">Reference proteome</keyword>
<keyword evidence="8" id="KW-0863">Zinc-finger</keyword>
<dbReference type="InterPro" id="IPR009057">
    <property type="entry name" value="Homeodomain-like_sf"/>
</dbReference>
<dbReference type="GO" id="GO:0008270">
    <property type="term" value="F:zinc ion binding"/>
    <property type="evidence" value="ECO:0007669"/>
    <property type="project" value="UniProtKB-KW"/>
</dbReference>
<sequence>MAVSVEQAMLEGEVNESEVFEILLPVTVFVLSDEEFLQAEERAALVPELREEKQEAAGSCCLSEGGLRPSGDSEGLHIWEEHSGTANQNGSMEDSEEECIPESVRNNSKLSISSGISKDAQSHSSALLTSPRQTELAKMSEVSGRKECNDNDAIPKVPLLSAADSEGRDETMDTSGQLVFPAACRDEELTCVLGVLSDESQEKQPEVHEEMGKALEVKDADSLKNANNEAKSKTNKGSKSEDETPSSVLLPGLKEEEELDSDQFIHRCSISEELQKDVRKREINDSLFAVSATPEEHIYKSLTPISKKRCRQQRIISPRAGPNKIQGQQDDLTWLGNSMNIKPLPKASRSTNKHDKINFNCKFCSSAYKSSALLKRHIYSAHKNKKMHKCSFCKKTFFFSVNLKNHLKVHKMTKMQKERKNRMKARRVRQRTEERKSERKKKESKYEKYFIKIERDFTSLGVPVIFSCRLCFFDSSNPRIFIHHMKAHKERPPYQCPQCDYSSPSLSYMLNHMYWHAGYKLYKCRFCTFFSLYFASMVRHSYMHAGPKPYSCELCQSAFTSIRGLKRHRRSHMSEETCKLNLGNGRKRTQRPSKNYTCDECNVLFHNRGHLNFHKKCHEQLKDEILKAAVMKYGKNQWSRIASLLHRKSAKQCKARWYEWLDPSIKKTEWSREEEEKLLHLAKLMPTQWRTIAPIIGRTAAQCLEHYEFLLDKAAQRDNEEETADDPRKLKPGEIDPNPETKPARPDPIDMDEDELEMLSEARARLANTQGKKAKRKAREKQLEEARRLAALQKRRELRAAGIEIQKKRKKKRGVDYNAEIPFEKKPAPGFYDTSEENYQILDADFRKLRQQDLDGELRSEREGRERKKDKQHMKRKKESDLPSAILQTSGVSEFTKKRSKLVLPAPQISDIELEEVVKVGQASEIARQTAEESGITNSASSTLLSEYSVTNNSIALRTPKTPAAQDRILQEAQNLMALTNVDTPLKGGLNTPLHESDFSGVTPQRQVVQTPNTVLSTPFRTPSQGQEGLTPRGGLTPKPVAGTTPGRTPLRDKLNINPEEGMADYSDPSYAKQMERESREHLRLGLMALPAPKNDFEIVLPENAEKELEEPEVDEAFVEDTADIEARKQALRDAERAKELKRMHKAVQKNLPRPSEVNETVLRPVNVEPPLTDLQRSEELIKKEMITMLHFDLLHHPFGEQPTGKKGKGPGFGTNNAEHMAYLEQNPYEKFSKEDLKKAQDLLAQEMEVVKQGMGHGELSSEAYNQVWEECYSQVLYLPGQSRYTRANLASKKDRIESLEKRLEINRGHMTTEAKRAAKMEKKLKILLGGYQSRAMGLIKQLNDLWDQIEQAHLELRTFEELKKHEDAAIPRRLECLKEDVQRQQEREKELQQRFADFMLDKETFQSKY</sequence>
<dbReference type="PROSITE" id="PS50090">
    <property type="entry name" value="MYB_LIKE"/>
    <property type="match status" value="2"/>
</dbReference>
<dbReference type="InterPro" id="IPR017930">
    <property type="entry name" value="Myb_dom"/>
</dbReference>
<feature type="domain" description="HTH myb-type" evidence="12">
    <location>
        <begin position="662"/>
        <end position="715"/>
    </location>
</feature>
<dbReference type="OrthoDB" id="1410009at2759"/>
<reference evidence="13" key="2">
    <citation type="submission" date="2025-08" db="UniProtKB">
        <authorList>
            <consortium name="Ensembl"/>
        </authorList>
    </citation>
    <scope>IDENTIFICATION</scope>
    <source>
        <strain evidence="13">broiler</strain>
    </source>
</reference>
<keyword evidence="6" id="KW-0508">mRNA splicing</keyword>
<feature type="compositionally biased region" description="Polar residues" evidence="9">
    <location>
        <begin position="122"/>
        <end position="133"/>
    </location>
</feature>
<dbReference type="InterPro" id="IPR013087">
    <property type="entry name" value="Znf_C2H2_type"/>
</dbReference>
<accession>A0A8V0XY25</accession>
<evidence type="ECO:0007829" key="15">
    <source>
        <dbReference type="PeptideAtlas" id="A0A8V0XY25"/>
    </source>
</evidence>
<keyword evidence="15" id="KW-1267">Proteomics identification</keyword>
<evidence type="ECO:0000256" key="7">
    <source>
        <dbReference type="ARBA" id="ARBA00023242"/>
    </source>
</evidence>
<proteinExistence type="evidence at protein level"/>
<dbReference type="PROSITE" id="PS00028">
    <property type="entry name" value="ZINC_FINGER_C2H2_1"/>
    <property type="match status" value="4"/>
</dbReference>
<gene>
    <name evidence="13" type="primary">CDC5L</name>
</gene>
<dbReference type="GO" id="GO:0000974">
    <property type="term" value="C:Prp19 complex"/>
    <property type="evidence" value="ECO:0000318"/>
    <property type="project" value="GO_Central"/>
</dbReference>
<feature type="compositionally biased region" description="Basic residues" evidence="9">
    <location>
        <begin position="414"/>
        <end position="429"/>
    </location>
</feature>
<feature type="domain" description="HTH myb-type" evidence="12">
    <location>
        <begin position="623"/>
        <end position="661"/>
    </location>
</feature>
<feature type="domain" description="C2H2-type" evidence="11">
    <location>
        <begin position="522"/>
        <end position="549"/>
    </location>
</feature>
<keyword evidence="8" id="KW-0862">Zinc</keyword>
<reference evidence="13" key="3">
    <citation type="submission" date="2025-09" db="UniProtKB">
        <authorList>
            <consortium name="Ensembl"/>
        </authorList>
    </citation>
    <scope>IDENTIFICATION</scope>
    <source>
        <strain evidence="13">broiler</strain>
    </source>
</reference>
<feature type="compositionally biased region" description="Basic and acidic residues" evidence="9">
    <location>
        <begin position="725"/>
        <end position="734"/>
    </location>
</feature>
<feature type="domain" description="Myb-like" evidence="10">
    <location>
        <begin position="622"/>
        <end position="661"/>
    </location>
</feature>
<evidence type="ECO:0000256" key="9">
    <source>
        <dbReference type="SAM" id="MobiDB-lite"/>
    </source>
</evidence>
<keyword evidence="2" id="KW-0507">mRNA processing</keyword>
<feature type="domain" description="C2H2-type" evidence="11">
    <location>
        <begin position="359"/>
        <end position="387"/>
    </location>
</feature>
<keyword evidence="5" id="KW-0238">DNA-binding</keyword>
<feature type="region of interest" description="Disordered" evidence="9">
    <location>
        <begin position="1016"/>
        <end position="1070"/>
    </location>
</feature>
<name>A0A8V0XY25_CHICK</name>
<evidence type="ECO:0000256" key="6">
    <source>
        <dbReference type="ARBA" id="ARBA00023187"/>
    </source>
</evidence>
<feature type="domain" description="C2H2-type" evidence="11">
    <location>
        <begin position="494"/>
        <end position="521"/>
    </location>
</feature>
<dbReference type="SMART" id="SM00355">
    <property type="entry name" value="ZnF_C2H2"/>
    <property type="match status" value="7"/>
</dbReference>
<feature type="domain" description="C2H2-type" evidence="11">
    <location>
        <begin position="550"/>
        <end position="577"/>
    </location>
</feature>
<keyword evidence="7" id="KW-0539">Nucleus</keyword>
<dbReference type="GeneTree" id="ENSGT00550000074922"/>
<keyword evidence="4" id="KW-0677">Repeat</keyword>
<feature type="compositionally biased region" description="Basic and acidic residues" evidence="9">
    <location>
        <begin position="853"/>
        <end position="869"/>
    </location>
</feature>
<evidence type="ECO:0000256" key="8">
    <source>
        <dbReference type="PROSITE-ProRule" id="PRU00042"/>
    </source>
</evidence>
<dbReference type="CDD" id="cd11659">
    <property type="entry name" value="SANT_CDC5_II"/>
    <property type="match status" value="1"/>
</dbReference>
<evidence type="ECO:0000256" key="4">
    <source>
        <dbReference type="ARBA" id="ARBA00022737"/>
    </source>
</evidence>
<dbReference type="Gene3D" id="1.10.10.60">
    <property type="entry name" value="Homeodomain-like"/>
    <property type="match status" value="2"/>
</dbReference>
<dbReference type="GO" id="GO:0000398">
    <property type="term" value="P:mRNA splicing, via spliceosome"/>
    <property type="evidence" value="ECO:0000318"/>
    <property type="project" value="GO_Central"/>
</dbReference>
<protein>
    <submittedName>
        <fullName evidence="13">Cell division cycle 5 like</fullName>
    </submittedName>
</protein>
<feature type="compositionally biased region" description="Polar residues" evidence="9">
    <location>
        <begin position="1016"/>
        <end position="1028"/>
    </location>
</feature>
<dbReference type="Ensembl" id="ENSGALT00010019368.1">
    <property type="protein sequence ID" value="ENSGALP00010010916.1"/>
    <property type="gene ID" value="ENSGALG00010008120.1"/>
</dbReference>
<dbReference type="Proteomes" id="UP000000539">
    <property type="component" value="Chromosome 3"/>
</dbReference>
<dbReference type="PROSITE" id="PS51294">
    <property type="entry name" value="HTH_MYB"/>
    <property type="match status" value="2"/>
</dbReference>
<dbReference type="GO" id="GO:0000981">
    <property type="term" value="F:DNA-binding transcription factor activity, RNA polymerase II-specific"/>
    <property type="evidence" value="ECO:0000318"/>
    <property type="project" value="GO_Central"/>
</dbReference>
<evidence type="ECO:0000259" key="10">
    <source>
        <dbReference type="PROSITE" id="PS50090"/>
    </source>
</evidence>
<dbReference type="FunFam" id="1.10.10.60:FF:000091">
    <property type="entry name" value="CDC5 cell division cycle 5-like"/>
    <property type="match status" value="1"/>
</dbReference>
<feature type="region of interest" description="Disordered" evidence="9">
    <location>
        <begin position="112"/>
        <end position="135"/>
    </location>
</feature>
<dbReference type="Pfam" id="PF11831">
    <property type="entry name" value="Myb_Cef"/>
    <property type="match status" value="1"/>
</dbReference>
<feature type="domain" description="Myb-like" evidence="10">
    <location>
        <begin position="662"/>
        <end position="711"/>
    </location>
</feature>
<evidence type="ECO:0000256" key="3">
    <source>
        <dbReference type="ARBA" id="ARBA00022728"/>
    </source>
</evidence>
<feature type="compositionally biased region" description="Basic and acidic residues" evidence="9">
    <location>
        <begin position="200"/>
        <end position="222"/>
    </location>
</feature>